<name>M1DKZ7_SOLTU</name>
<protein>
    <submittedName>
        <fullName evidence="1">Uncharacterized protein</fullName>
    </submittedName>
</protein>
<dbReference type="Gramene" id="PGSC0003DMT400090701">
    <property type="protein sequence ID" value="PGSC0003DMT400090701"/>
    <property type="gene ID" value="PGSC0003DMG400040272"/>
</dbReference>
<reference evidence="1" key="2">
    <citation type="submission" date="2015-06" db="UniProtKB">
        <authorList>
            <consortium name="EnsemblPlants"/>
        </authorList>
    </citation>
    <scope>IDENTIFICATION</scope>
    <source>
        <strain evidence="1">DM1-3 516 R44</strain>
    </source>
</reference>
<proteinExistence type="predicted"/>
<reference evidence="2" key="1">
    <citation type="journal article" date="2011" name="Nature">
        <title>Genome sequence and analysis of the tuber crop potato.</title>
        <authorList>
            <consortium name="The Potato Genome Sequencing Consortium"/>
        </authorList>
    </citation>
    <scope>NUCLEOTIDE SEQUENCE [LARGE SCALE GENOMIC DNA]</scope>
    <source>
        <strain evidence="2">cv. DM1-3 516 R44</strain>
    </source>
</reference>
<evidence type="ECO:0000313" key="1">
    <source>
        <dbReference type="EnsemblPlants" id="PGSC0003DMT400090701"/>
    </source>
</evidence>
<evidence type="ECO:0000313" key="2">
    <source>
        <dbReference type="Proteomes" id="UP000011115"/>
    </source>
</evidence>
<dbReference type="PaxDb" id="4113-PGSC0003DMT400090701"/>
<dbReference type="EnsemblPlants" id="PGSC0003DMT400090701">
    <property type="protein sequence ID" value="PGSC0003DMT400090701"/>
    <property type="gene ID" value="PGSC0003DMG400040272"/>
</dbReference>
<dbReference type="InParanoid" id="M1DKZ7"/>
<keyword evidence="2" id="KW-1185">Reference proteome</keyword>
<accession>M1DKZ7</accession>
<dbReference type="AlphaFoldDB" id="M1DKZ7"/>
<sequence>MKTFIFTTKPERKLKRGFLWSSYMMKVPTEDPVDLLSSRIDFYPIGDPLSFGAARIGSYDFSASEMAEEHASAKDAFEIDILELVRGETIKTKNLGYCDAMRWSIEGSARCYNEGLVVTPRGSVK</sequence>
<dbReference type="HOGENOM" id="CLU_1996650_0_0_1"/>
<dbReference type="Proteomes" id="UP000011115">
    <property type="component" value="Unassembled WGS sequence"/>
</dbReference>
<organism evidence="1 2">
    <name type="scientific">Solanum tuberosum</name>
    <name type="common">Potato</name>
    <dbReference type="NCBI Taxonomy" id="4113"/>
    <lineage>
        <taxon>Eukaryota</taxon>
        <taxon>Viridiplantae</taxon>
        <taxon>Streptophyta</taxon>
        <taxon>Embryophyta</taxon>
        <taxon>Tracheophyta</taxon>
        <taxon>Spermatophyta</taxon>
        <taxon>Magnoliopsida</taxon>
        <taxon>eudicotyledons</taxon>
        <taxon>Gunneridae</taxon>
        <taxon>Pentapetalae</taxon>
        <taxon>asterids</taxon>
        <taxon>lamiids</taxon>
        <taxon>Solanales</taxon>
        <taxon>Solanaceae</taxon>
        <taxon>Solanoideae</taxon>
        <taxon>Solaneae</taxon>
        <taxon>Solanum</taxon>
    </lineage>
</organism>